<dbReference type="STRING" id="391625.PPSIR1_18302"/>
<dbReference type="Proteomes" id="UP000005801">
    <property type="component" value="Unassembled WGS sequence"/>
</dbReference>
<dbReference type="EMBL" id="ABCS01000061">
    <property type="protein sequence ID" value="EDM76648.1"/>
    <property type="molecule type" value="Genomic_DNA"/>
</dbReference>
<feature type="compositionally biased region" description="Gly residues" evidence="1">
    <location>
        <begin position="37"/>
        <end position="48"/>
    </location>
</feature>
<evidence type="ECO:0000313" key="3">
    <source>
        <dbReference type="EMBL" id="EDM76648.1"/>
    </source>
</evidence>
<gene>
    <name evidence="3" type="ORF">PPSIR1_18302</name>
</gene>
<evidence type="ECO:0000256" key="2">
    <source>
        <dbReference type="SAM" id="SignalP"/>
    </source>
</evidence>
<organism evidence="3 4">
    <name type="scientific">Plesiocystis pacifica SIR-1</name>
    <dbReference type="NCBI Taxonomy" id="391625"/>
    <lineage>
        <taxon>Bacteria</taxon>
        <taxon>Pseudomonadati</taxon>
        <taxon>Myxococcota</taxon>
        <taxon>Polyangia</taxon>
        <taxon>Nannocystales</taxon>
        <taxon>Nannocystaceae</taxon>
        <taxon>Plesiocystis</taxon>
    </lineage>
</organism>
<keyword evidence="2" id="KW-0732">Signal</keyword>
<dbReference type="PROSITE" id="PS51257">
    <property type="entry name" value="PROKAR_LIPOPROTEIN"/>
    <property type="match status" value="1"/>
</dbReference>
<protein>
    <recommendedName>
        <fullName evidence="5">Lipoprotein</fullName>
    </recommendedName>
</protein>
<dbReference type="RefSeq" id="WP_006974216.1">
    <property type="nucleotide sequence ID" value="NZ_ABCS01000061.1"/>
</dbReference>
<evidence type="ECO:0000256" key="1">
    <source>
        <dbReference type="SAM" id="MobiDB-lite"/>
    </source>
</evidence>
<evidence type="ECO:0000313" key="4">
    <source>
        <dbReference type="Proteomes" id="UP000005801"/>
    </source>
</evidence>
<comment type="caution">
    <text evidence="3">The sequence shown here is derived from an EMBL/GenBank/DDBJ whole genome shotgun (WGS) entry which is preliminary data.</text>
</comment>
<accession>A6GBX5</accession>
<feature type="compositionally biased region" description="Basic and acidic residues" evidence="1">
    <location>
        <begin position="69"/>
        <end position="79"/>
    </location>
</feature>
<dbReference type="OrthoDB" id="263516at2"/>
<feature type="compositionally biased region" description="Low complexity" evidence="1">
    <location>
        <begin position="58"/>
        <end position="68"/>
    </location>
</feature>
<feature type="signal peptide" evidence="2">
    <location>
        <begin position="1"/>
        <end position="18"/>
    </location>
</feature>
<feature type="region of interest" description="Disordered" evidence="1">
    <location>
        <begin position="37"/>
        <end position="79"/>
    </location>
</feature>
<sequence>MRERLLLTPAFAAVTALAALSPLALGGCKAALGAGGGQDGVEDNGGSGVEAPDDGASDPDASGEAPTEAELRAEAERREQAAEVDAAARRIILEVAKARELPVKGDFSVELVDKQGVRDFVEAVMVEEMSHEELALMGRINASLGVIPVGSDFEQVLLDMYELGVLGIYDPKRKTLMIGDYIDRVQLGMVVGHEGAHGLQDMHFDLEALNHMHKGRSDLDSAQTFLIEGDAQAAYLAWVAGDEGLASIGEDLLELQANMVLQIREDMGIPHTILARQMQMPYTDGTANVVRIARDQGWDAVNELYAELPTSSEQMLHLDKLAKREQPRPITVDSVPLRALFPDHQPVWEDELGEVSLLAMLAEVATPGKAREAAAGWGGDRYVVLETKDQTRRAPAPLLAGVTAWDSVEDAKQFEALFRTYLQARKPDAFHLERKRDRVLYLTHFDAPAASLPEPERAKAVSKAAWSTFTVGSQPK</sequence>
<dbReference type="eggNOG" id="COG2856">
    <property type="taxonomic scope" value="Bacteria"/>
</dbReference>
<feature type="chain" id="PRO_5002693847" description="Lipoprotein" evidence="2">
    <location>
        <begin position="19"/>
        <end position="476"/>
    </location>
</feature>
<reference evidence="3 4" key="1">
    <citation type="submission" date="2007-06" db="EMBL/GenBank/DDBJ databases">
        <authorList>
            <person name="Shimkets L."/>
            <person name="Ferriera S."/>
            <person name="Johnson J."/>
            <person name="Kravitz S."/>
            <person name="Beeson K."/>
            <person name="Sutton G."/>
            <person name="Rogers Y.-H."/>
            <person name="Friedman R."/>
            <person name="Frazier M."/>
            <person name="Venter J.C."/>
        </authorList>
    </citation>
    <scope>NUCLEOTIDE SEQUENCE [LARGE SCALE GENOMIC DNA]</scope>
    <source>
        <strain evidence="3 4">SIR-1</strain>
    </source>
</reference>
<evidence type="ECO:0008006" key="5">
    <source>
        <dbReference type="Google" id="ProtNLM"/>
    </source>
</evidence>
<keyword evidence="4" id="KW-1185">Reference proteome</keyword>
<proteinExistence type="predicted"/>
<dbReference type="AlphaFoldDB" id="A6GBX5"/>
<name>A6GBX5_9BACT</name>